<protein>
    <submittedName>
        <fullName evidence="2">N-acetyltransferase</fullName>
    </submittedName>
</protein>
<accession>A0A3S9P4Z3</accession>
<dbReference type="PANTHER" id="PTHR43792:SF1">
    <property type="entry name" value="N-ACETYLTRANSFERASE DOMAIN-CONTAINING PROTEIN"/>
    <property type="match status" value="1"/>
</dbReference>
<dbReference type="EMBL" id="CP034562">
    <property type="protein sequence ID" value="AZQ63275.1"/>
    <property type="molecule type" value="Genomic_DNA"/>
</dbReference>
<dbReference type="AlphaFoldDB" id="A0A3S9P4Z3"/>
<sequence>MRTDRLQLEHIASTDFAEVLLMFKEKDIFKFIAPLQSFSEVEHIAYLHRKIDEIKANKGYLWVARVIESNEFVGLLNLNSMPDSEDIQIGWILSEKCRGKGFAFEAAQRVFDFGVNEWKIDPIYAVVEYGNIPSEKIALKLGLKYFLDFKDNEGVALKKFKYSSKSI</sequence>
<dbReference type="Gene3D" id="3.40.630.30">
    <property type="match status" value="1"/>
</dbReference>
<name>A0A3S9P4Z3_9BACT</name>
<dbReference type="Pfam" id="PF13302">
    <property type="entry name" value="Acetyltransf_3"/>
    <property type="match status" value="1"/>
</dbReference>
<dbReference type="InterPro" id="IPR051531">
    <property type="entry name" value="N-acetyltransferase"/>
</dbReference>
<proteinExistence type="predicted"/>
<reference evidence="2 3" key="1">
    <citation type="submission" date="2018-12" db="EMBL/GenBank/DDBJ databases">
        <title>Flammeovirga pectinis sp. nov., isolated from the gut of the Korean scallop, Patinopecten yessoensis.</title>
        <authorList>
            <person name="Bae J.-W."/>
            <person name="Jeong Y.-S."/>
            <person name="Kang W."/>
        </authorList>
    </citation>
    <scope>NUCLEOTIDE SEQUENCE [LARGE SCALE GENOMIC DNA]</scope>
    <source>
        <strain evidence="2 3">L12M1</strain>
    </source>
</reference>
<dbReference type="SUPFAM" id="SSF55729">
    <property type="entry name" value="Acyl-CoA N-acyltransferases (Nat)"/>
    <property type="match status" value="1"/>
</dbReference>
<dbReference type="OrthoDB" id="9798081at2"/>
<keyword evidence="2" id="KW-0808">Transferase</keyword>
<keyword evidence="3" id="KW-1185">Reference proteome</keyword>
<dbReference type="Proteomes" id="UP000267268">
    <property type="component" value="Chromosome 1"/>
</dbReference>
<dbReference type="PANTHER" id="PTHR43792">
    <property type="entry name" value="GNAT FAMILY, PUTATIVE (AFU_ORTHOLOGUE AFUA_3G00765)-RELATED-RELATED"/>
    <property type="match status" value="1"/>
</dbReference>
<dbReference type="InterPro" id="IPR016181">
    <property type="entry name" value="Acyl_CoA_acyltransferase"/>
</dbReference>
<dbReference type="KEGG" id="fll:EI427_13795"/>
<gene>
    <name evidence="2" type="ORF">EI427_13795</name>
</gene>
<evidence type="ECO:0000313" key="3">
    <source>
        <dbReference type="Proteomes" id="UP000267268"/>
    </source>
</evidence>
<evidence type="ECO:0000313" key="2">
    <source>
        <dbReference type="EMBL" id="AZQ63275.1"/>
    </source>
</evidence>
<dbReference type="GO" id="GO:0016747">
    <property type="term" value="F:acyltransferase activity, transferring groups other than amino-acyl groups"/>
    <property type="evidence" value="ECO:0007669"/>
    <property type="project" value="InterPro"/>
</dbReference>
<feature type="domain" description="N-acetyltransferase" evidence="1">
    <location>
        <begin position="5"/>
        <end position="144"/>
    </location>
</feature>
<dbReference type="InterPro" id="IPR000182">
    <property type="entry name" value="GNAT_dom"/>
</dbReference>
<evidence type="ECO:0000259" key="1">
    <source>
        <dbReference type="Pfam" id="PF13302"/>
    </source>
</evidence>
<organism evidence="2 3">
    <name type="scientific">Flammeovirga pectinis</name>
    <dbReference type="NCBI Taxonomy" id="2494373"/>
    <lineage>
        <taxon>Bacteria</taxon>
        <taxon>Pseudomonadati</taxon>
        <taxon>Bacteroidota</taxon>
        <taxon>Cytophagia</taxon>
        <taxon>Cytophagales</taxon>
        <taxon>Flammeovirgaceae</taxon>
        <taxon>Flammeovirga</taxon>
    </lineage>
</organism>
<dbReference type="RefSeq" id="WP_126615606.1">
    <property type="nucleotide sequence ID" value="NZ_CP034562.1"/>
</dbReference>